<dbReference type="PANTHER" id="PTHR46401">
    <property type="entry name" value="GLYCOSYLTRANSFERASE WBBK-RELATED"/>
    <property type="match status" value="1"/>
</dbReference>
<dbReference type="Pfam" id="PF13439">
    <property type="entry name" value="Glyco_transf_4"/>
    <property type="match status" value="1"/>
</dbReference>
<evidence type="ECO:0000313" key="3">
    <source>
        <dbReference type="EMBL" id="MBD2343425.1"/>
    </source>
</evidence>
<evidence type="ECO:0000313" key="4">
    <source>
        <dbReference type="Proteomes" id="UP000607281"/>
    </source>
</evidence>
<name>A0ABR8CNN1_9NOST</name>
<dbReference type="EMBL" id="JACJRF010000005">
    <property type="protein sequence ID" value="MBD2343425.1"/>
    <property type="molecule type" value="Genomic_DNA"/>
</dbReference>
<feature type="domain" description="Glycosyltransferase subfamily 4-like N-terminal" evidence="2">
    <location>
        <begin position="83"/>
        <end position="185"/>
    </location>
</feature>
<dbReference type="SUPFAM" id="SSF53756">
    <property type="entry name" value="UDP-Glycosyltransferase/glycogen phosphorylase"/>
    <property type="match status" value="1"/>
</dbReference>
<dbReference type="PANTHER" id="PTHR46401:SF2">
    <property type="entry name" value="GLYCOSYLTRANSFERASE WBBK-RELATED"/>
    <property type="match status" value="1"/>
</dbReference>
<protein>
    <submittedName>
        <fullName evidence="3">Glycosyltransferase family 4 protein</fullName>
    </submittedName>
</protein>
<keyword evidence="4" id="KW-1185">Reference proteome</keyword>
<organism evidence="3 4">
    <name type="scientific">Anabaena subtropica FACHB-260</name>
    <dbReference type="NCBI Taxonomy" id="2692884"/>
    <lineage>
        <taxon>Bacteria</taxon>
        <taxon>Bacillati</taxon>
        <taxon>Cyanobacteriota</taxon>
        <taxon>Cyanophyceae</taxon>
        <taxon>Nostocales</taxon>
        <taxon>Nostocaceae</taxon>
        <taxon>Anabaena</taxon>
    </lineage>
</organism>
<dbReference type="Proteomes" id="UP000607281">
    <property type="component" value="Unassembled WGS sequence"/>
</dbReference>
<dbReference type="InterPro" id="IPR028098">
    <property type="entry name" value="Glyco_trans_4-like_N"/>
</dbReference>
<dbReference type="Pfam" id="PF13692">
    <property type="entry name" value="Glyco_trans_1_4"/>
    <property type="match status" value="1"/>
</dbReference>
<comment type="caution">
    <text evidence="3">The sequence shown here is derived from an EMBL/GenBank/DDBJ whole genome shotgun (WGS) entry which is preliminary data.</text>
</comment>
<sequence>MKSIKRVLTVIGDPNQINTWSNTPYFFLKAGQKLGFLDAGITLNPDKLRTQRIIWNLLTCLKTAEKGGFQYTDLFLKKLFAQANLNKESIEIISHFPLLPPVTWANSWKVSYYIDATLHQNFAEYGLAKKVNRHVRQAAIEQEKKNYQNAEKVICMCQWAAESVVKNYDISPIKVHVIRNAANVQESNLGHQGNSPILYPPLNPLRLGFIGKDWQRKGLLYLLQIAETLNQRGIAVEVIAAGSEPKTLPCHPLLKSIGFIDKANNMQKFIDLIRSFHFGCLFSSAEASPGSNLECLRLGVPVLSTKIGGIPGTVPDGLGFLFEYQTPPEKVADFLESFTANPSKYYELRQQVAKRSEEFSWQQTVHKFIQVWEGSEEFRYKTLI</sequence>
<accession>A0ABR8CNN1</accession>
<evidence type="ECO:0000259" key="2">
    <source>
        <dbReference type="Pfam" id="PF13439"/>
    </source>
</evidence>
<dbReference type="RefSeq" id="WP_190405899.1">
    <property type="nucleotide sequence ID" value="NZ_JACJRF010000005.1"/>
</dbReference>
<reference evidence="3 4" key="1">
    <citation type="journal article" date="2020" name="ISME J.">
        <title>Comparative genomics reveals insights into cyanobacterial evolution and habitat adaptation.</title>
        <authorList>
            <person name="Chen M.Y."/>
            <person name="Teng W.K."/>
            <person name="Zhao L."/>
            <person name="Hu C.X."/>
            <person name="Zhou Y.K."/>
            <person name="Han B.P."/>
            <person name="Song L.R."/>
            <person name="Shu W.S."/>
        </authorList>
    </citation>
    <scope>NUCLEOTIDE SEQUENCE [LARGE SCALE GENOMIC DNA]</scope>
    <source>
        <strain evidence="3 4">FACHB-260</strain>
    </source>
</reference>
<evidence type="ECO:0000256" key="1">
    <source>
        <dbReference type="ARBA" id="ARBA00022679"/>
    </source>
</evidence>
<dbReference type="Gene3D" id="3.40.50.2000">
    <property type="entry name" value="Glycogen Phosphorylase B"/>
    <property type="match status" value="2"/>
</dbReference>
<gene>
    <name evidence="3" type="ORF">H6G18_04590</name>
</gene>
<dbReference type="CDD" id="cd03801">
    <property type="entry name" value="GT4_PimA-like"/>
    <property type="match status" value="1"/>
</dbReference>
<proteinExistence type="predicted"/>
<keyword evidence="1" id="KW-0808">Transferase</keyword>